<dbReference type="InterPro" id="IPR040239">
    <property type="entry name" value="HcpB-like"/>
</dbReference>
<dbReference type="Gene3D" id="1.25.40.10">
    <property type="entry name" value="Tetratricopeptide repeat domain"/>
    <property type="match status" value="1"/>
</dbReference>
<feature type="signal peptide" evidence="9">
    <location>
        <begin position="1"/>
        <end position="21"/>
    </location>
</feature>
<evidence type="ECO:0000256" key="3">
    <source>
        <dbReference type="ARBA" id="ARBA00012865"/>
    </source>
</evidence>
<dbReference type="EC" id="3.5.2.6" evidence="3"/>
<name>A0ABT7HN39_9BACT</name>
<keyword evidence="11" id="KW-1185">Reference proteome</keyword>
<keyword evidence="4" id="KW-0677">Repeat</keyword>
<evidence type="ECO:0000313" key="10">
    <source>
        <dbReference type="EMBL" id="MDL0088127.1"/>
    </source>
</evidence>
<sequence>MFKQIFSCVVLAFLVAGCFNAEPDFVDPTPKKEKKSDAKIDEINNKMAYNTIYTLTPMCQAKNSGACNDLGVAYEFVKDYKNALISYKMACDLGLEQGCAGVGMLYEKGLGVAKNGQRAIEIYKNSCNKSDALSCYYLANAYRKGEIVMQDYKAAMDAYVNACRLEDVPSCANIGAMYEEGLGVDKDELRAYEIYKVACFRGFNKSCPHMKRLGKKLGVN</sequence>
<keyword evidence="9" id="KW-0732">Signal</keyword>
<dbReference type="Proteomes" id="UP001173801">
    <property type="component" value="Unassembled WGS sequence"/>
</dbReference>
<organism evidence="10 11">
    <name type="scientific">Campylobacter gastrosuis</name>
    <dbReference type="NCBI Taxonomy" id="2974576"/>
    <lineage>
        <taxon>Bacteria</taxon>
        <taxon>Pseudomonadati</taxon>
        <taxon>Campylobacterota</taxon>
        <taxon>Epsilonproteobacteria</taxon>
        <taxon>Campylobacterales</taxon>
        <taxon>Campylobacteraceae</taxon>
        <taxon>Campylobacter</taxon>
    </lineage>
</organism>
<dbReference type="PANTHER" id="PTHR13891">
    <property type="entry name" value="CYTOCHROME C OXIDASE ASSEMBLY FACTOR 7"/>
    <property type="match status" value="1"/>
</dbReference>
<dbReference type="Pfam" id="PF08238">
    <property type="entry name" value="Sel1"/>
    <property type="match status" value="3"/>
</dbReference>
<comment type="similarity">
    <text evidence="2">Belongs to the hcp beta-lactamase family.</text>
</comment>
<dbReference type="RefSeq" id="WP_284936756.1">
    <property type="nucleotide sequence ID" value="NZ_JANURM010000001.1"/>
</dbReference>
<dbReference type="InterPro" id="IPR006597">
    <property type="entry name" value="Sel1-like"/>
</dbReference>
<dbReference type="SUPFAM" id="SSF81901">
    <property type="entry name" value="HCP-like"/>
    <property type="match status" value="1"/>
</dbReference>
<evidence type="ECO:0000256" key="6">
    <source>
        <dbReference type="ARBA" id="ARBA00022803"/>
    </source>
</evidence>
<evidence type="ECO:0000256" key="9">
    <source>
        <dbReference type="SAM" id="SignalP"/>
    </source>
</evidence>
<evidence type="ECO:0000256" key="5">
    <source>
        <dbReference type="ARBA" id="ARBA00022801"/>
    </source>
</evidence>
<dbReference type="InterPro" id="IPR011990">
    <property type="entry name" value="TPR-like_helical_dom_sf"/>
</dbReference>
<evidence type="ECO:0000256" key="2">
    <source>
        <dbReference type="ARBA" id="ARBA00008486"/>
    </source>
</evidence>
<dbReference type="PANTHER" id="PTHR13891:SF1">
    <property type="entry name" value="CYTOCHROME C OXIDASE ASSEMBLY FACTOR 7"/>
    <property type="match status" value="1"/>
</dbReference>
<dbReference type="EMBL" id="JANURM010000001">
    <property type="protein sequence ID" value="MDL0088127.1"/>
    <property type="molecule type" value="Genomic_DNA"/>
</dbReference>
<protein>
    <recommendedName>
        <fullName evidence="3">beta-lactamase</fullName>
        <ecNumber evidence="3">3.5.2.6</ecNumber>
    </recommendedName>
</protein>
<evidence type="ECO:0000256" key="7">
    <source>
        <dbReference type="ARBA" id="ARBA00023157"/>
    </source>
</evidence>
<accession>A0ABT7HN39</accession>
<evidence type="ECO:0000256" key="4">
    <source>
        <dbReference type="ARBA" id="ARBA00022737"/>
    </source>
</evidence>
<reference evidence="10" key="1">
    <citation type="submission" date="2022-08" db="EMBL/GenBank/DDBJ databases">
        <authorList>
            <person name="Wang H."/>
        </authorList>
    </citation>
    <scope>NUCLEOTIDE SEQUENCE</scope>
    <source>
        <strain evidence="10">PS10</strain>
    </source>
</reference>
<evidence type="ECO:0000256" key="8">
    <source>
        <dbReference type="ARBA" id="ARBA00023251"/>
    </source>
</evidence>
<dbReference type="SMART" id="SM00671">
    <property type="entry name" value="SEL1"/>
    <property type="match status" value="4"/>
</dbReference>
<reference evidence="10" key="2">
    <citation type="journal article" date="2023" name="Microorganisms">
        <title>Isolation and Genomic Characteristics of Cat-Borne Campylobacter felis sp. nov. and Sheep-Borne Campylobacter ovis sp. nov.</title>
        <authorList>
            <person name="Wang H."/>
            <person name="Li Y."/>
            <person name="Gu Y."/>
            <person name="Zhou G."/>
            <person name="Chen X."/>
            <person name="Zhang X."/>
            <person name="Shao Z."/>
            <person name="Zhang J."/>
            <person name="Zhang M."/>
        </authorList>
    </citation>
    <scope>NUCLEOTIDE SEQUENCE</scope>
    <source>
        <strain evidence="10">PS10</strain>
    </source>
</reference>
<comment type="caution">
    <text evidence="10">The sequence shown here is derived from an EMBL/GenBank/DDBJ whole genome shotgun (WGS) entry which is preliminary data.</text>
</comment>
<dbReference type="PROSITE" id="PS51257">
    <property type="entry name" value="PROKAR_LIPOPROTEIN"/>
    <property type="match status" value="1"/>
</dbReference>
<keyword evidence="5" id="KW-0378">Hydrolase</keyword>
<evidence type="ECO:0000313" key="11">
    <source>
        <dbReference type="Proteomes" id="UP001173801"/>
    </source>
</evidence>
<keyword evidence="7" id="KW-1015">Disulfide bond</keyword>
<evidence type="ECO:0000256" key="1">
    <source>
        <dbReference type="ARBA" id="ARBA00001526"/>
    </source>
</evidence>
<feature type="chain" id="PRO_5045722883" description="beta-lactamase" evidence="9">
    <location>
        <begin position="22"/>
        <end position="220"/>
    </location>
</feature>
<keyword evidence="8" id="KW-0046">Antibiotic resistance</keyword>
<proteinExistence type="inferred from homology"/>
<comment type="catalytic activity">
    <reaction evidence="1">
        <text>a beta-lactam + H2O = a substituted beta-amino acid</text>
        <dbReference type="Rhea" id="RHEA:20401"/>
        <dbReference type="ChEBI" id="CHEBI:15377"/>
        <dbReference type="ChEBI" id="CHEBI:35627"/>
        <dbReference type="ChEBI" id="CHEBI:140347"/>
        <dbReference type="EC" id="3.5.2.6"/>
    </reaction>
</comment>
<keyword evidence="6" id="KW-0802">TPR repeat</keyword>
<gene>
    <name evidence="10" type="ORF">NYG85_01885</name>
</gene>